<organism evidence="1 2">
    <name type="scientific">Crassostrea virginica</name>
    <name type="common">Eastern oyster</name>
    <dbReference type="NCBI Taxonomy" id="6565"/>
    <lineage>
        <taxon>Eukaryota</taxon>
        <taxon>Metazoa</taxon>
        <taxon>Spiralia</taxon>
        <taxon>Lophotrochozoa</taxon>
        <taxon>Mollusca</taxon>
        <taxon>Bivalvia</taxon>
        <taxon>Autobranchia</taxon>
        <taxon>Pteriomorphia</taxon>
        <taxon>Ostreida</taxon>
        <taxon>Ostreoidea</taxon>
        <taxon>Ostreidae</taxon>
        <taxon>Crassostrea</taxon>
    </lineage>
</organism>
<evidence type="ECO:0000313" key="1">
    <source>
        <dbReference type="Proteomes" id="UP000694844"/>
    </source>
</evidence>
<accession>A0A8B8BT38</accession>
<gene>
    <name evidence="2" type="primary">LOC111112649</name>
</gene>
<dbReference type="OrthoDB" id="9974584at2759"/>
<keyword evidence="1" id="KW-1185">Reference proteome</keyword>
<proteinExistence type="predicted"/>
<sequence>MKRRMTDNIFADPRPVKYRNNPGFCDRVRNMVFNYCSRSSENLAFRYLYSQANIQLSTKDHDYLALPFTEYWIDSALQDSLIEVKCPYNGRNEKIVAGKCFKFLTVDDDNNIVLRQNSDYYFQIQGQLYIS</sequence>
<protein>
    <submittedName>
        <fullName evidence="2">Uncharacterized protein LOC111112649 isoform X1</fullName>
    </submittedName>
</protein>
<dbReference type="GeneID" id="111112649"/>
<name>A0A8B8BT38_CRAVI</name>
<dbReference type="AlphaFoldDB" id="A0A8B8BT38"/>
<dbReference type="KEGG" id="cvn:111112649"/>
<reference evidence="2" key="1">
    <citation type="submission" date="2025-08" db="UniProtKB">
        <authorList>
            <consortium name="RefSeq"/>
        </authorList>
    </citation>
    <scope>IDENTIFICATION</scope>
    <source>
        <tissue evidence="2">Whole sample</tissue>
    </source>
</reference>
<evidence type="ECO:0000313" key="2">
    <source>
        <dbReference type="RefSeq" id="XP_022306019.1"/>
    </source>
</evidence>
<dbReference type="InterPro" id="IPR011604">
    <property type="entry name" value="PDDEXK-like_dom_sf"/>
</dbReference>
<dbReference type="Gene3D" id="3.90.320.10">
    <property type="match status" value="1"/>
</dbReference>
<dbReference type="Proteomes" id="UP000694844">
    <property type="component" value="Chromosome 9"/>
</dbReference>
<dbReference type="RefSeq" id="XP_022306019.1">
    <property type="nucleotide sequence ID" value="XM_022450311.1"/>
</dbReference>